<feature type="region of interest" description="Disordered" evidence="1">
    <location>
        <begin position="348"/>
        <end position="419"/>
    </location>
</feature>
<dbReference type="Proteomes" id="UP001285908">
    <property type="component" value="Unassembled WGS sequence"/>
</dbReference>
<name>A0AAJ0IB42_9PEZI</name>
<feature type="compositionally biased region" description="Polar residues" evidence="1">
    <location>
        <begin position="354"/>
        <end position="385"/>
    </location>
</feature>
<evidence type="ECO:0000313" key="3">
    <source>
        <dbReference type="Proteomes" id="UP001285908"/>
    </source>
</evidence>
<dbReference type="AlphaFoldDB" id="A0AAJ0IB42"/>
<reference evidence="2 3" key="1">
    <citation type="journal article" date="2023" name="Mol. Phylogenet. Evol.">
        <title>Genome-scale phylogeny and comparative genomics of the fungal order Sordariales.</title>
        <authorList>
            <person name="Hensen N."/>
            <person name="Bonometti L."/>
            <person name="Westerberg I."/>
            <person name="Brannstrom I.O."/>
            <person name="Guillou S."/>
            <person name="Cros-Aarteil S."/>
            <person name="Calhoun S."/>
            <person name="Haridas S."/>
            <person name="Kuo A."/>
            <person name="Mondo S."/>
            <person name="Pangilinan J."/>
            <person name="Riley R."/>
            <person name="LaButti K."/>
            <person name="Andreopoulos B."/>
            <person name="Lipzen A."/>
            <person name="Chen C."/>
            <person name="Yan M."/>
            <person name="Daum C."/>
            <person name="Ng V."/>
            <person name="Clum A."/>
            <person name="Steindorff A."/>
            <person name="Ohm R.A."/>
            <person name="Martin F."/>
            <person name="Silar P."/>
            <person name="Natvig D.O."/>
            <person name="Lalanne C."/>
            <person name="Gautier V."/>
            <person name="Ament-Velasquez S.L."/>
            <person name="Kruys A."/>
            <person name="Hutchinson M.I."/>
            <person name="Powell A.J."/>
            <person name="Barry K."/>
            <person name="Miller A.N."/>
            <person name="Grigoriev I.V."/>
            <person name="Debuchy R."/>
            <person name="Gladieux P."/>
            <person name="Hiltunen Thoren M."/>
            <person name="Johannesson H."/>
        </authorList>
    </citation>
    <scope>NUCLEOTIDE SEQUENCE [LARGE SCALE GENOMIC DNA]</scope>
    <source>
        <strain evidence="2 3">FGSC 10403</strain>
    </source>
</reference>
<feature type="region of interest" description="Disordered" evidence="1">
    <location>
        <begin position="508"/>
        <end position="554"/>
    </location>
</feature>
<feature type="compositionally biased region" description="Gly residues" evidence="1">
    <location>
        <begin position="527"/>
        <end position="553"/>
    </location>
</feature>
<dbReference type="GeneID" id="87875802"/>
<accession>A0AAJ0IB42</accession>
<proteinExistence type="predicted"/>
<protein>
    <submittedName>
        <fullName evidence="2">Uncharacterized protein</fullName>
    </submittedName>
</protein>
<sequence>MKKRRAVAGNAANQNANSQDGGGMVPSLAHLESAQPNPPMGASNLPQQALDSRSHQSGSYQYGSYYYGGNVNHSGHTDSIEQQPVGRPNVTWSHSSPSVDHDAFPPLPPGGSFSAAVPVNPAPAYQDQNANRINQNAYTADTNSFNYDNLGTEALSHHPGQDFHTATPPNPTLVHQDANSINQNTYTTNTNSFNYGNRGPEALSHHPGQNFHDAIPTNATPLHQDANPINQNTYTPNANSFNYGNLGPEALSHLPAHHVPTAIPITPAPVHQGVNPLNPQTPNINSFNYGNIGTEAFQYNPAHNYPTAPLTAHPPVHQSVNPINPNTYTPNTNSVNQSTLGRTVLPYHPAPNFPTASPTNPTPVHQDVNPLNHNTANTNSFNHPNLANEGHTAAAAPHQHNPLVPPIPQPRLPTAPAGVRRCKGRRQNGICRPCLSNPPNRVWKTRGNVRQCHDCLANKPSEYARRCVAALEAAGLEPCSNCYRKEARPSGGLCEACFADKQANAKLRKQGNGKGGKGKKGDDIPRGGPGGGPPKGNGGGRGGGSGPAPGAGAVGVVLSGIDQMAY</sequence>
<feature type="region of interest" description="Disordered" evidence="1">
    <location>
        <begin position="1"/>
        <end position="57"/>
    </location>
</feature>
<feature type="compositionally biased region" description="Pro residues" evidence="1">
    <location>
        <begin position="403"/>
        <end position="413"/>
    </location>
</feature>
<organism evidence="2 3">
    <name type="scientific">Neurospora hispaniola</name>
    <dbReference type="NCBI Taxonomy" id="588809"/>
    <lineage>
        <taxon>Eukaryota</taxon>
        <taxon>Fungi</taxon>
        <taxon>Dikarya</taxon>
        <taxon>Ascomycota</taxon>
        <taxon>Pezizomycotina</taxon>
        <taxon>Sordariomycetes</taxon>
        <taxon>Sordariomycetidae</taxon>
        <taxon>Sordariales</taxon>
        <taxon>Sordariaceae</taxon>
        <taxon>Neurospora</taxon>
    </lineage>
</organism>
<comment type="caution">
    <text evidence="2">The sequence shown here is derived from an EMBL/GenBank/DDBJ whole genome shotgun (WGS) entry which is preliminary data.</text>
</comment>
<evidence type="ECO:0000313" key="2">
    <source>
        <dbReference type="EMBL" id="KAK3495294.1"/>
    </source>
</evidence>
<dbReference type="EMBL" id="JAULSX010000003">
    <property type="protein sequence ID" value="KAK3495294.1"/>
    <property type="molecule type" value="Genomic_DNA"/>
</dbReference>
<feature type="region of interest" description="Disordered" evidence="1">
    <location>
        <begin position="73"/>
        <end position="126"/>
    </location>
</feature>
<feature type="compositionally biased region" description="Low complexity" evidence="1">
    <location>
        <begin position="8"/>
        <end position="19"/>
    </location>
</feature>
<dbReference type="RefSeq" id="XP_062694723.1">
    <property type="nucleotide sequence ID" value="XM_062838180.1"/>
</dbReference>
<gene>
    <name evidence="2" type="ORF">B0T23DRAFT_395308</name>
</gene>
<keyword evidence="3" id="KW-1185">Reference proteome</keyword>
<evidence type="ECO:0000256" key="1">
    <source>
        <dbReference type="SAM" id="MobiDB-lite"/>
    </source>
</evidence>